<protein>
    <submittedName>
        <fullName evidence="1">Uncharacterized protein</fullName>
    </submittedName>
</protein>
<name>A0A2P2PHB8_RHIMU</name>
<organism evidence="1">
    <name type="scientific">Rhizophora mucronata</name>
    <name type="common">Asiatic mangrove</name>
    <dbReference type="NCBI Taxonomy" id="61149"/>
    <lineage>
        <taxon>Eukaryota</taxon>
        <taxon>Viridiplantae</taxon>
        <taxon>Streptophyta</taxon>
        <taxon>Embryophyta</taxon>
        <taxon>Tracheophyta</taxon>
        <taxon>Spermatophyta</taxon>
        <taxon>Magnoliopsida</taxon>
        <taxon>eudicotyledons</taxon>
        <taxon>Gunneridae</taxon>
        <taxon>Pentapetalae</taxon>
        <taxon>rosids</taxon>
        <taxon>fabids</taxon>
        <taxon>Malpighiales</taxon>
        <taxon>Rhizophoraceae</taxon>
        <taxon>Rhizophora</taxon>
    </lineage>
</organism>
<proteinExistence type="predicted"/>
<reference evidence="1" key="1">
    <citation type="submission" date="2018-02" db="EMBL/GenBank/DDBJ databases">
        <title>Rhizophora mucronata_Transcriptome.</title>
        <authorList>
            <person name="Meera S.P."/>
            <person name="Sreeshan A."/>
            <person name="Augustine A."/>
        </authorList>
    </citation>
    <scope>NUCLEOTIDE SEQUENCE</scope>
    <source>
        <tissue evidence="1">Leaf</tissue>
    </source>
</reference>
<evidence type="ECO:0000313" key="1">
    <source>
        <dbReference type="EMBL" id="MBX54188.1"/>
    </source>
</evidence>
<dbReference type="EMBL" id="GGEC01073704">
    <property type="protein sequence ID" value="MBX54188.1"/>
    <property type="molecule type" value="Transcribed_RNA"/>
</dbReference>
<sequence length="51" mass="6216">MGKMRMLIKILTTERFLDIINCNRHVLMHFQRFNFFRLGLIQNSSVYEILL</sequence>
<accession>A0A2P2PHB8</accession>
<dbReference type="AlphaFoldDB" id="A0A2P2PHB8"/>